<dbReference type="STRING" id="460265.Mnod_5794"/>
<dbReference type="EMBL" id="CP001349">
    <property type="protein sequence ID" value="ACL60623.1"/>
    <property type="molecule type" value="Genomic_DNA"/>
</dbReference>
<dbReference type="RefSeq" id="WP_015932222.1">
    <property type="nucleotide sequence ID" value="NC_011894.1"/>
</dbReference>
<proteinExistence type="predicted"/>
<accession>B8IRS3</accession>
<sequence>MRTAPLSRACLSARTSDDGHLIVPTDFRLRRPLASSADEPREGRSRAATILYLLWALSLSGIGALALIGMAA</sequence>
<dbReference type="AlphaFoldDB" id="B8IRS3"/>
<keyword evidence="1" id="KW-1133">Transmembrane helix</keyword>
<name>B8IRS3_METNO</name>
<keyword evidence="1" id="KW-0472">Membrane</keyword>
<keyword evidence="1" id="KW-0812">Transmembrane</keyword>
<dbReference type="HOGENOM" id="CLU_2717759_0_0_5"/>
<protein>
    <submittedName>
        <fullName evidence="2">Uncharacterized protein</fullName>
    </submittedName>
</protein>
<reference evidence="2 3" key="1">
    <citation type="submission" date="2009-01" db="EMBL/GenBank/DDBJ databases">
        <title>Complete sequence of chromosome of Methylobacterium nodulans ORS 2060.</title>
        <authorList>
            <consortium name="US DOE Joint Genome Institute"/>
            <person name="Lucas S."/>
            <person name="Copeland A."/>
            <person name="Lapidus A."/>
            <person name="Glavina del Rio T."/>
            <person name="Dalin E."/>
            <person name="Tice H."/>
            <person name="Bruce D."/>
            <person name="Goodwin L."/>
            <person name="Pitluck S."/>
            <person name="Sims D."/>
            <person name="Brettin T."/>
            <person name="Detter J.C."/>
            <person name="Han C."/>
            <person name="Larimer F."/>
            <person name="Land M."/>
            <person name="Hauser L."/>
            <person name="Kyrpides N."/>
            <person name="Ivanova N."/>
            <person name="Marx C.J."/>
            <person name="Richardson P."/>
        </authorList>
    </citation>
    <scope>NUCLEOTIDE SEQUENCE [LARGE SCALE GENOMIC DNA]</scope>
    <source>
        <strain evidence="3">LMG 21967 / CNCM I-2342 / ORS 2060</strain>
    </source>
</reference>
<gene>
    <name evidence="2" type="ordered locus">Mnod_5794</name>
</gene>
<feature type="transmembrane region" description="Helical" evidence="1">
    <location>
        <begin position="50"/>
        <end position="71"/>
    </location>
</feature>
<evidence type="ECO:0000313" key="2">
    <source>
        <dbReference type="EMBL" id="ACL60623.1"/>
    </source>
</evidence>
<dbReference type="KEGG" id="mno:Mnod_5794"/>
<keyword evidence="3" id="KW-1185">Reference proteome</keyword>
<evidence type="ECO:0000313" key="3">
    <source>
        <dbReference type="Proteomes" id="UP000008207"/>
    </source>
</evidence>
<organism evidence="2 3">
    <name type="scientific">Methylobacterium nodulans (strain LMG 21967 / CNCM I-2342 / ORS 2060)</name>
    <dbReference type="NCBI Taxonomy" id="460265"/>
    <lineage>
        <taxon>Bacteria</taxon>
        <taxon>Pseudomonadati</taxon>
        <taxon>Pseudomonadota</taxon>
        <taxon>Alphaproteobacteria</taxon>
        <taxon>Hyphomicrobiales</taxon>
        <taxon>Methylobacteriaceae</taxon>
        <taxon>Methylobacterium</taxon>
    </lineage>
</organism>
<evidence type="ECO:0000256" key="1">
    <source>
        <dbReference type="SAM" id="Phobius"/>
    </source>
</evidence>
<dbReference type="Proteomes" id="UP000008207">
    <property type="component" value="Chromosome"/>
</dbReference>